<comment type="caution">
    <text evidence="1">The sequence shown here is derived from an EMBL/GenBank/DDBJ whole genome shotgun (WGS) entry which is preliminary data.</text>
</comment>
<evidence type="ECO:0000313" key="2">
    <source>
        <dbReference type="Proteomes" id="UP000807342"/>
    </source>
</evidence>
<dbReference type="EMBL" id="MU151233">
    <property type="protein sequence ID" value="KAF9446697.1"/>
    <property type="molecule type" value="Genomic_DNA"/>
</dbReference>
<accession>A0A9P5XB06</accession>
<name>A0A9P5XB06_9AGAR</name>
<keyword evidence="2" id="KW-1185">Reference proteome</keyword>
<dbReference type="OrthoDB" id="3312901at2759"/>
<gene>
    <name evidence="1" type="ORF">P691DRAFT_170029</name>
</gene>
<organism evidence="1 2">
    <name type="scientific">Macrolepiota fuliginosa MF-IS2</name>
    <dbReference type="NCBI Taxonomy" id="1400762"/>
    <lineage>
        <taxon>Eukaryota</taxon>
        <taxon>Fungi</taxon>
        <taxon>Dikarya</taxon>
        <taxon>Basidiomycota</taxon>
        <taxon>Agaricomycotina</taxon>
        <taxon>Agaricomycetes</taxon>
        <taxon>Agaricomycetidae</taxon>
        <taxon>Agaricales</taxon>
        <taxon>Agaricineae</taxon>
        <taxon>Agaricaceae</taxon>
        <taxon>Macrolepiota</taxon>
    </lineage>
</organism>
<dbReference type="Proteomes" id="UP000807342">
    <property type="component" value="Unassembled WGS sequence"/>
</dbReference>
<protein>
    <submittedName>
        <fullName evidence="1">Uncharacterized protein</fullName>
    </submittedName>
</protein>
<proteinExistence type="predicted"/>
<evidence type="ECO:0000313" key="1">
    <source>
        <dbReference type="EMBL" id="KAF9446697.1"/>
    </source>
</evidence>
<reference evidence="1" key="1">
    <citation type="submission" date="2020-11" db="EMBL/GenBank/DDBJ databases">
        <authorList>
            <consortium name="DOE Joint Genome Institute"/>
            <person name="Ahrendt S."/>
            <person name="Riley R."/>
            <person name="Andreopoulos W."/>
            <person name="Labutti K."/>
            <person name="Pangilinan J."/>
            <person name="Ruiz-Duenas F.J."/>
            <person name="Barrasa J.M."/>
            <person name="Sanchez-Garcia M."/>
            <person name="Camarero S."/>
            <person name="Miyauchi S."/>
            <person name="Serrano A."/>
            <person name="Linde D."/>
            <person name="Babiker R."/>
            <person name="Drula E."/>
            <person name="Ayuso-Fernandez I."/>
            <person name="Pacheco R."/>
            <person name="Padilla G."/>
            <person name="Ferreira P."/>
            <person name="Barriuso J."/>
            <person name="Kellner H."/>
            <person name="Castanera R."/>
            <person name="Alfaro M."/>
            <person name="Ramirez L."/>
            <person name="Pisabarro A.G."/>
            <person name="Kuo A."/>
            <person name="Tritt A."/>
            <person name="Lipzen A."/>
            <person name="He G."/>
            <person name="Yan M."/>
            <person name="Ng V."/>
            <person name="Cullen D."/>
            <person name="Martin F."/>
            <person name="Rosso M.-N."/>
            <person name="Henrissat B."/>
            <person name="Hibbett D."/>
            <person name="Martinez A.T."/>
            <person name="Grigoriev I.V."/>
        </authorList>
    </citation>
    <scope>NUCLEOTIDE SEQUENCE</scope>
    <source>
        <strain evidence="1">MF-IS2</strain>
    </source>
</reference>
<dbReference type="InterPro" id="IPR027417">
    <property type="entry name" value="P-loop_NTPase"/>
</dbReference>
<dbReference type="AlphaFoldDB" id="A0A9P5XB06"/>
<dbReference type="Gene3D" id="3.40.50.300">
    <property type="entry name" value="P-loop containing nucleotide triphosphate hydrolases"/>
    <property type="match status" value="1"/>
</dbReference>
<sequence length="301" mass="34355">MAGVYTMSMAEDLLPDDILIAMMGPPDSGKDRILDVVLQGARTGGQVLSQSPLPGIQIHIIISTVRSQRLVLAYFADFDDVNNVAVLQGISHWLKATYERGLRLTGILYTHRISDIAPKIWNLKDLFIFGRLCGDRALARTVIVTTMWNEVDKSKGESHERMMIEISWEEMLKRGCRIARFDDTFRSATGILDKLIDSDGEKEPLLVQEELVDLKMLWNETQAGRLLYASWHVALKEDKARLKDTQQGPDAELIRERMRWGTLAMKELEIPPERYSVLPFAKEKTIEMVKWIPFCQNNFSC</sequence>